<feature type="compositionally biased region" description="Basic and acidic residues" evidence="1">
    <location>
        <begin position="1"/>
        <end position="26"/>
    </location>
</feature>
<gene>
    <name evidence="2" type="ORF">TSUD_242320</name>
</gene>
<dbReference type="PANTHER" id="PTHR33018:SF34">
    <property type="entry name" value="OS02G0472350 PROTEIN"/>
    <property type="match status" value="1"/>
</dbReference>
<evidence type="ECO:0000313" key="2">
    <source>
        <dbReference type="EMBL" id="GAU42335.1"/>
    </source>
</evidence>
<feature type="region of interest" description="Disordered" evidence="1">
    <location>
        <begin position="1"/>
        <end position="34"/>
    </location>
</feature>
<keyword evidence="3" id="KW-1185">Reference proteome</keyword>
<dbReference type="OrthoDB" id="1731907at2759"/>
<proteinExistence type="predicted"/>
<evidence type="ECO:0000256" key="1">
    <source>
        <dbReference type="SAM" id="MobiDB-lite"/>
    </source>
</evidence>
<sequence length="87" mass="9644">MNEKILSKSSDGDRSISPLEHHETWSRARMKKGGGFTSKACEQVVDKIEYLVEEKKKGVFVPDERNDILTQAIGTLEHGGCVRGVGK</sequence>
<dbReference type="PANTHER" id="PTHR33018">
    <property type="entry name" value="OS10G0338966 PROTEIN-RELATED"/>
    <property type="match status" value="1"/>
</dbReference>
<dbReference type="AlphaFoldDB" id="A0A2Z6P237"/>
<name>A0A2Z6P237_TRISU</name>
<evidence type="ECO:0000313" key="3">
    <source>
        <dbReference type="Proteomes" id="UP000242715"/>
    </source>
</evidence>
<dbReference type="Proteomes" id="UP000242715">
    <property type="component" value="Unassembled WGS sequence"/>
</dbReference>
<reference evidence="3" key="1">
    <citation type="journal article" date="2017" name="Front. Plant Sci.">
        <title>Climate Clever Clovers: New Paradigm to Reduce the Environmental Footprint of Ruminants by Breeding Low Methanogenic Forages Utilizing Haplotype Variation.</title>
        <authorList>
            <person name="Kaur P."/>
            <person name="Appels R."/>
            <person name="Bayer P.E."/>
            <person name="Keeble-Gagnere G."/>
            <person name="Wang J."/>
            <person name="Hirakawa H."/>
            <person name="Shirasawa K."/>
            <person name="Vercoe P."/>
            <person name="Stefanova K."/>
            <person name="Durmic Z."/>
            <person name="Nichols P."/>
            <person name="Revell C."/>
            <person name="Isobe S.N."/>
            <person name="Edwards D."/>
            <person name="Erskine W."/>
        </authorList>
    </citation>
    <scope>NUCLEOTIDE SEQUENCE [LARGE SCALE GENOMIC DNA]</scope>
    <source>
        <strain evidence="3">cv. Daliak</strain>
    </source>
</reference>
<organism evidence="2 3">
    <name type="scientific">Trifolium subterraneum</name>
    <name type="common">Subterranean clover</name>
    <dbReference type="NCBI Taxonomy" id="3900"/>
    <lineage>
        <taxon>Eukaryota</taxon>
        <taxon>Viridiplantae</taxon>
        <taxon>Streptophyta</taxon>
        <taxon>Embryophyta</taxon>
        <taxon>Tracheophyta</taxon>
        <taxon>Spermatophyta</taxon>
        <taxon>Magnoliopsida</taxon>
        <taxon>eudicotyledons</taxon>
        <taxon>Gunneridae</taxon>
        <taxon>Pentapetalae</taxon>
        <taxon>rosids</taxon>
        <taxon>fabids</taxon>
        <taxon>Fabales</taxon>
        <taxon>Fabaceae</taxon>
        <taxon>Papilionoideae</taxon>
        <taxon>50 kb inversion clade</taxon>
        <taxon>NPAAA clade</taxon>
        <taxon>Hologalegina</taxon>
        <taxon>IRL clade</taxon>
        <taxon>Trifolieae</taxon>
        <taxon>Trifolium</taxon>
    </lineage>
</organism>
<dbReference type="EMBL" id="DF973913">
    <property type="protein sequence ID" value="GAU42335.1"/>
    <property type="molecule type" value="Genomic_DNA"/>
</dbReference>
<protein>
    <submittedName>
        <fullName evidence="2">Uncharacterized protein</fullName>
    </submittedName>
</protein>
<accession>A0A2Z6P237</accession>